<name>A0A5C8UWS4_9MICO</name>
<dbReference type="AlphaFoldDB" id="A0A5C8UWS4"/>
<organism evidence="1 2">
    <name type="scientific">Lacisediminihabitans profunda</name>
    <dbReference type="NCBI Taxonomy" id="2594790"/>
    <lineage>
        <taxon>Bacteria</taxon>
        <taxon>Bacillati</taxon>
        <taxon>Actinomycetota</taxon>
        <taxon>Actinomycetes</taxon>
        <taxon>Micrococcales</taxon>
        <taxon>Microbacteriaceae</taxon>
        <taxon>Lacisediminihabitans</taxon>
    </lineage>
</organism>
<dbReference type="RefSeq" id="WP_147782050.1">
    <property type="nucleotide sequence ID" value="NZ_VRMG01000003.1"/>
</dbReference>
<dbReference type="Proteomes" id="UP000321379">
    <property type="component" value="Unassembled WGS sequence"/>
</dbReference>
<comment type="caution">
    <text evidence="1">The sequence shown here is derived from an EMBL/GenBank/DDBJ whole genome shotgun (WGS) entry which is preliminary data.</text>
</comment>
<evidence type="ECO:0000313" key="2">
    <source>
        <dbReference type="Proteomes" id="UP000321379"/>
    </source>
</evidence>
<dbReference type="EMBL" id="VRMG01000003">
    <property type="protein sequence ID" value="TXN32503.1"/>
    <property type="molecule type" value="Genomic_DNA"/>
</dbReference>
<sequence length="85" mass="9648">MTMFIDQNRHSFGVEPICRVLTEHSCQIAPSTYYAAKTRAPSARAVRDADLVEQIEAVFWDRAKGRGISGARKIWRLLKRDGIDV</sequence>
<accession>A0A5C8UWS4</accession>
<gene>
    <name evidence="1" type="ORF">FVP33_02565</name>
</gene>
<keyword evidence="2" id="KW-1185">Reference proteome</keyword>
<protein>
    <recommendedName>
        <fullName evidence="3">IS3 family transposase</fullName>
    </recommendedName>
</protein>
<evidence type="ECO:0008006" key="3">
    <source>
        <dbReference type="Google" id="ProtNLM"/>
    </source>
</evidence>
<reference evidence="1 2" key="1">
    <citation type="submission" date="2019-08" db="EMBL/GenBank/DDBJ databases">
        <title>Bacterial whole genome sequence for Glaciihabitans sp. CHu50b-6-2.</title>
        <authorList>
            <person name="Jin L."/>
        </authorList>
    </citation>
    <scope>NUCLEOTIDE SEQUENCE [LARGE SCALE GENOMIC DNA]</scope>
    <source>
        <strain evidence="1 2">CHu50b-6-2</strain>
    </source>
</reference>
<proteinExistence type="predicted"/>
<evidence type="ECO:0000313" key="1">
    <source>
        <dbReference type="EMBL" id="TXN32503.1"/>
    </source>
</evidence>